<dbReference type="SUPFAM" id="SSF88713">
    <property type="entry name" value="Glycoside hydrolase/deacetylase"/>
    <property type="match status" value="1"/>
</dbReference>
<evidence type="ECO:0000256" key="1">
    <source>
        <dbReference type="ARBA" id="ARBA00001946"/>
    </source>
</evidence>
<evidence type="ECO:0000256" key="2">
    <source>
        <dbReference type="ARBA" id="ARBA00022723"/>
    </source>
</evidence>
<proteinExistence type="predicted"/>
<dbReference type="GO" id="GO:0005975">
    <property type="term" value="P:carbohydrate metabolic process"/>
    <property type="evidence" value="ECO:0007669"/>
    <property type="project" value="InterPro"/>
</dbReference>
<keyword evidence="2" id="KW-0479">Metal-binding</keyword>
<dbReference type="GO" id="GO:0046872">
    <property type="term" value="F:metal ion binding"/>
    <property type="evidence" value="ECO:0007669"/>
    <property type="project" value="UniProtKB-KW"/>
</dbReference>
<organism evidence="6">
    <name type="scientific">marine sediment metagenome</name>
    <dbReference type="NCBI Taxonomy" id="412755"/>
    <lineage>
        <taxon>unclassified sequences</taxon>
        <taxon>metagenomes</taxon>
        <taxon>ecological metagenomes</taxon>
    </lineage>
</organism>
<comment type="caution">
    <text evidence="6">The sequence shown here is derived from an EMBL/GenBank/DDBJ whole genome shotgun (WGS) entry which is preliminary data.</text>
</comment>
<evidence type="ECO:0008006" key="7">
    <source>
        <dbReference type="Google" id="ProtNLM"/>
    </source>
</evidence>
<evidence type="ECO:0000256" key="5">
    <source>
        <dbReference type="ARBA" id="ARBA00023277"/>
    </source>
</evidence>
<reference evidence="6" key="1">
    <citation type="journal article" date="2014" name="Front. Microbiol.">
        <title>High frequency of phylogenetically diverse reductive dehalogenase-homologous genes in deep subseafloor sedimentary metagenomes.</title>
        <authorList>
            <person name="Kawai M."/>
            <person name="Futagami T."/>
            <person name="Toyoda A."/>
            <person name="Takaki Y."/>
            <person name="Nishi S."/>
            <person name="Hori S."/>
            <person name="Arai W."/>
            <person name="Tsubouchi T."/>
            <person name="Morono Y."/>
            <person name="Uchiyama I."/>
            <person name="Ito T."/>
            <person name="Fujiyama A."/>
            <person name="Inagaki F."/>
            <person name="Takami H."/>
        </authorList>
    </citation>
    <scope>NUCLEOTIDE SEQUENCE</scope>
    <source>
        <strain evidence="6">Expedition CK06-06</strain>
    </source>
</reference>
<dbReference type="EMBL" id="BARS01000692">
    <property type="protein sequence ID" value="GAF81194.1"/>
    <property type="molecule type" value="Genomic_DNA"/>
</dbReference>
<dbReference type="InterPro" id="IPR011330">
    <property type="entry name" value="Glyco_hydro/deAcase_b/a-brl"/>
</dbReference>
<gene>
    <name evidence="6" type="ORF">S01H1_01571</name>
</gene>
<dbReference type="GO" id="GO:0016787">
    <property type="term" value="F:hydrolase activity"/>
    <property type="evidence" value="ECO:0007669"/>
    <property type="project" value="UniProtKB-KW"/>
</dbReference>
<dbReference type="Pfam" id="PF04794">
    <property type="entry name" value="YdjC"/>
    <property type="match status" value="1"/>
</dbReference>
<dbReference type="AlphaFoldDB" id="X0SJK9"/>
<dbReference type="Gene3D" id="3.20.20.370">
    <property type="entry name" value="Glycoside hydrolase/deacetylase"/>
    <property type="match status" value="1"/>
</dbReference>
<evidence type="ECO:0000313" key="6">
    <source>
        <dbReference type="EMBL" id="GAF81194.1"/>
    </source>
</evidence>
<keyword evidence="4" id="KW-0460">Magnesium</keyword>
<sequence>MYLENQEMIPNPALKKIGFSDLDRLVIFHADDIGMCQGSLSAYDDLLTFGLLSSAATMVPCPWFPAVGMFYRNHPNKEKLDIGVHLTLNS</sequence>
<keyword evidence="3" id="KW-0378">Hydrolase</keyword>
<dbReference type="InterPro" id="IPR006879">
    <property type="entry name" value="YdjC-like"/>
</dbReference>
<keyword evidence="5" id="KW-0119">Carbohydrate metabolism</keyword>
<protein>
    <recommendedName>
        <fullName evidence="7">ChbG/HpnK family deacetylase</fullName>
    </recommendedName>
</protein>
<accession>X0SJK9</accession>
<evidence type="ECO:0000256" key="3">
    <source>
        <dbReference type="ARBA" id="ARBA00022801"/>
    </source>
</evidence>
<name>X0SJK9_9ZZZZ</name>
<feature type="non-terminal residue" evidence="6">
    <location>
        <position position="90"/>
    </location>
</feature>
<comment type="cofactor">
    <cofactor evidence="1">
        <name>Mg(2+)</name>
        <dbReference type="ChEBI" id="CHEBI:18420"/>
    </cofactor>
</comment>
<evidence type="ECO:0000256" key="4">
    <source>
        <dbReference type="ARBA" id="ARBA00022842"/>
    </source>
</evidence>